<feature type="signal peptide" evidence="3">
    <location>
        <begin position="1"/>
        <end position="27"/>
    </location>
</feature>
<evidence type="ECO:0008006" key="6">
    <source>
        <dbReference type="Google" id="ProtNLM"/>
    </source>
</evidence>
<feature type="transmembrane region" description="Helical" evidence="2">
    <location>
        <begin position="194"/>
        <end position="216"/>
    </location>
</feature>
<feature type="compositionally biased region" description="Low complexity" evidence="1">
    <location>
        <begin position="100"/>
        <end position="111"/>
    </location>
</feature>
<gene>
    <name evidence="4" type="ORF">GJ744_004447</name>
</gene>
<feature type="region of interest" description="Disordered" evidence="1">
    <location>
        <begin position="36"/>
        <end position="177"/>
    </location>
</feature>
<sequence length="383" mass="39997">MRLLSWTALYLFSFVLCGLCMMGTLEGVDRPSTFKALERRQEDPKSAPSTTIDEPLPAKTADETPKKSATPTVKPSDSRKTTEEPKKTSAEPKTSARPKTSTAAITTSAATTRKESAKPTSPTPSPTESTKKAASSSDSSVFATSLTSPSPSPSTPASSASSTSSSTSSLTSTDVPQPTSILAQQPQAANRVSVGGIVAGVILGAAVLIGMAWIAVAKWRENKRRRAHFGDDEAKHGFSAAGADDHYSSSHDSLLAGGKRVRDPDGLRLQSLSSPRVGAQSFVSSYPSPTPQVPQDVLPTTSPIMEAKSLPGLPTSAHQFSTPLGSHPVIAEMPSPYVGMLPAGQQAGGSAARKPLPQINVSSPVHDQRHPSLSRQSPAVELP</sequence>
<evidence type="ECO:0000256" key="2">
    <source>
        <dbReference type="SAM" id="Phobius"/>
    </source>
</evidence>
<comment type="caution">
    <text evidence="4">The sequence shown here is derived from an EMBL/GenBank/DDBJ whole genome shotgun (WGS) entry which is preliminary data.</text>
</comment>
<keyword evidence="3" id="KW-0732">Signal</keyword>
<feature type="compositionally biased region" description="Basic and acidic residues" evidence="1">
    <location>
        <begin position="76"/>
        <end position="90"/>
    </location>
</feature>
<dbReference type="EMBL" id="JAACFV010000002">
    <property type="protein sequence ID" value="KAF7514122.1"/>
    <property type="molecule type" value="Genomic_DNA"/>
</dbReference>
<feature type="compositionally biased region" description="Basic and acidic residues" evidence="1">
    <location>
        <begin position="36"/>
        <end position="45"/>
    </location>
</feature>
<protein>
    <recommendedName>
        <fullName evidence="6">Mid2 domain-containing protein</fullName>
    </recommendedName>
</protein>
<dbReference type="OrthoDB" id="10399953at2759"/>
<keyword evidence="2" id="KW-0472">Membrane</keyword>
<evidence type="ECO:0000313" key="5">
    <source>
        <dbReference type="Proteomes" id="UP000606974"/>
    </source>
</evidence>
<keyword evidence="2" id="KW-0812">Transmembrane</keyword>
<proteinExistence type="predicted"/>
<dbReference type="AlphaFoldDB" id="A0A8H7E9F5"/>
<accession>A0A8H7E9F5</accession>
<name>A0A8H7E9F5_9EURO</name>
<feature type="compositionally biased region" description="Polar residues" evidence="1">
    <location>
        <begin position="359"/>
        <end position="377"/>
    </location>
</feature>
<organism evidence="4 5">
    <name type="scientific">Endocarpon pusillum</name>
    <dbReference type="NCBI Taxonomy" id="364733"/>
    <lineage>
        <taxon>Eukaryota</taxon>
        <taxon>Fungi</taxon>
        <taxon>Dikarya</taxon>
        <taxon>Ascomycota</taxon>
        <taxon>Pezizomycotina</taxon>
        <taxon>Eurotiomycetes</taxon>
        <taxon>Chaetothyriomycetidae</taxon>
        <taxon>Verrucariales</taxon>
        <taxon>Verrucariaceae</taxon>
        <taxon>Endocarpon</taxon>
    </lineage>
</organism>
<evidence type="ECO:0000256" key="1">
    <source>
        <dbReference type="SAM" id="MobiDB-lite"/>
    </source>
</evidence>
<evidence type="ECO:0000256" key="3">
    <source>
        <dbReference type="SAM" id="SignalP"/>
    </source>
</evidence>
<keyword evidence="5" id="KW-1185">Reference proteome</keyword>
<feature type="chain" id="PRO_5034308409" description="Mid2 domain-containing protein" evidence="3">
    <location>
        <begin position="28"/>
        <end position="383"/>
    </location>
</feature>
<keyword evidence="2" id="KW-1133">Transmembrane helix</keyword>
<feature type="region of interest" description="Disordered" evidence="1">
    <location>
        <begin position="341"/>
        <end position="383"/>
    </location>
</feature>
<dbReference type="Proteomes" id="UP000606974">
    <property type="component" value="Unassembled WGS sequence"/>
</dbReference>
<reference evidence="4" key="1">
    <citation type="submission" date="2020-02" db="EMBL/GenBank/DDBJ databases">
        <authorList>
            <person name="Palmer J.M."/>
        </authorList>
    </citation>
    <scope>NUCLEOTIDE SEQUENCE</scope>
    <source>
        <strain evidence="4">EPUS1.4</strain>
        <tissue evidence="4">Thallus</tissue>
    </source>
</reference>
<feature type="compositionally biased region" description="Low complexity" evidence="1">
    <location>
        <begin position="126"/>
        <end position="173"/>
    </location>
</feature>
<evidence type="ECO:0000313" key="4">
    <source>
        <dbReference type="EMBL" id="KAF7514122.1"/>
    </source>
</evidence>